<dbReference type="Proteomes" id="UP000006039">
    <property type="component" value="Unassembled WGS sequence"/>
</dbReference>
<dbReference type="GeneID" id="20349674"/>
<accession>J3P6S4</accession>
<organism evidence="1">
    <name type="scientific">Gaeumannomyces tritici (strain R3-111a-1)</name>
    <name type="common">Wheat and barley take-all root rot fungus</name>
    <name type="synonym">Gaeumannomyces graminis var. tritici</name>
    <dbReference type="NCBI Taxonomy" id="644352"/>
    <lineage>
        <taxon>Eukaryota</taxon>
        <taxon>Fungi</taxon>
        <taxon>Dikarya</taxon>
        <taxon>Ascomycota</taxon>
        <taxon>Pezizomycotina</taxon>
        <taxon>Sordariomycetes</taxon>
        <taxon>Sordariomycetidae</taxon>
        <taxon>Magnaporthales</taxon>
        <taxon>Magnaporthaceae</taxon>
        <taxon>Gaeumannomyces</taxon>
    </lineage>
</organism>
<proteinExistence type="predicted"/>
<evidence type="ECO:0000313" key="1">
    <source>
        <dbReference type="EMBL" id="EJT72350.1"/>
    </source>
</evidence>
<dbReference type="HOGENOM" id="CLU_1786976_0_0_1"/>
<name>J3P6S4_GAET3</name>
<evidence type="ECO:0000313" key="2">
    <source>
        <dbReference type="EnsemblFungi" id="EJT72350"/>
    </source>
</evidence>
<evidence type="ECO:0000313" key="3">
    <source>
        <dbReference type="Proteomes" id="UP000006039"/>
    </source>
</evidence>
<dbReference type="VEuPathDB" id="FungiDB:GGTG_09216"/>
<reference evidence="1" key="2">
    <citation type="submission" date="2010-07" db="EMBL/GenBank/DDBJ databases">
        <authorList>
            <consortium name="The Broad Institute Genome Sequencing Platform"/>
            <consortium name="Broad Institute Genome Sequencing Center for Infectious Disease"/>
            <person name="Ma L.-J."/>
            <person name="Dead R."/>
            <person name="Young S."/>
            <person name="Zeng Q."/>
            <person name="Koehrsen M."/>
            <person name="Alvarado L."/>
            <person name="Berlin A."/>
            <person name="Chapman S.B."/>
            <person name="Chen Z."/>
            <person name="Freedman E."/>
            <person name="Gellesch M."/>
            <person name="Goldberg J."/>
            <person name="Griggs A."/>
            <person name="Gujja S."/>
            <person name="Heilman E.R."/>
            <person name="Heiman D."/>
            <person name="Hepburn T."/>
            <person name="Howarth C."/>
            <person name="Jen D."/>
            <person name="Larson L."/>
            <person name="Mehta T."/>
            <person name="Neiman D."/>
            <person name="Pearson M."/>
            <person name="Roberts A."/>
            <person name="Saif S."/>
            <person name="Shea T."/>
            <person name="Shenoy N."/>
            <person name="Sisk P."/>
            <person name="Stolte C."/>
            <person name="Sykes S."/>
            <person name="Walk T."/>
            <person name="White J."/>
            <person name="Yandava C."/>
            <person name="Haas B."/>
            <person name="Nusbaum C."/>
            <person name="Birren B."/>
        </authorList>
    </citation>
    <scope>NUCLEOTIDE SEQUENCE</scope>
    <source>
        <strain evidence="1">R3-111a-1</strain>
    </source>
</reference>
<dbReference type="EnsemblFungi" id="EJT72350">
    <property type="protein sequence ID" value="EJT72350"/>
    <property type="gene ID" value="GGTG_09216"/>
</dbReference>
<reference evidence="1" key="3">
    <citation type="submission" date="2010-09" db="EMBL/GenBank/DDBJ databases">
        <title>Annotation of Gaeumannomyces graminis var. tritici R3-111a-1.</title>
        <authorList>
            <consortium name="The Broad Institute Genome Sequencing Platform"/>
            <person name="Ma L.-J."/>
            <person name="Dead R."/>
            <person name="Young S.K."/>
            <person name="Zeng Q."/>
            <person name="Gargeya S."/>
            <person name="Fitzgerald M."/>
            <person name="Haas B."/>
            <person name="Abouelleil A."/>
            <person name="Alvarado L."/>
            <person name="Arachchi H.M."/>
            <person name="Berlin A."/>
            <person name="Brown A."/>
            <person name="Chapman S.B."/>
            <person name="Chen Z."/>
            <person name="Dunbar C."/>
            <person name="Freedman E."/>
            <person name="Gearin G."/>
            <person name="Gellesch M."/>
            <person name="Goldberg J."/>
            <person name="Griggs A."/>
            <person name="Gujja S."/>
            <person name="Heiman D."/>
            <person name="Howarth C."/>
            <person name="Larson L."/>
            <person name="Lui A."/>
            <person name="MacDonald P.J.P."/>
            <person name="Mehta T."/>
            <person name="Montmayeur A."/>
            <person name="Murphy C."/>
            <person name="Neiman D."/>
            <person name="Pearson M."/>
            <person name="Priest M."/>
            <person name="Roberts A."/>
            <person name="Saif S."/>
            <person name="Shea T."/>
            <person name="Shenoy N."/>
            <person name="Sisk P."/>
            <person name="Stolte C."/>
            <person name="Sykes S."/>
            <person name="Yandava C."/>
            <person name="Wortman J."/>
            <person name="Nusbaum C."/>
            <person name="Birren B."/>
        </authorList>
    </citation>
    <scope>NUCLEOTIDE SEQUENCE</scope>
    <source>
        <strain evidence="1">R3-111a-1</strain>
    </source>
</reference>
<reference evidence="3" key="1">
    <citation type="submission" date="2010-07" db="EMBL/GenBank/DDBJ databases">
        <title>The genome sequence of Gaeumannomyces graminis var. tritici strain R3-111a-1.</title>
        <authorList>
            <consortium name="The Broad Institute Genome Sequencing Platform"/>
            <person name="Ma L.-J."/>
            <person name="Dead R."/>
            <person name="Young S."/>
            <person name="Zeng Q."/>
            <person name="Koehrsen M."/>
            <person name="Alvarado L."/>
            <person name="Berlin A."/>
            <person name="Chapman S.B."/>
            <person name="Chen Z."/>
            <person name="Freedman E."/>
            <person name="Gellesch M."/>
            <person name="Goldberg J."/>
            <person name="Griggs A."/>
            <person name="Gujja S."/>
            <person name="Heilman E.R."/>
            <person name="Heiman D."/>
            <person name="Hepburn T."/>
            <person name="Howarth C."/>
            <person name="Jen D."/>
            <person name="Larson L."/>
            <person name="Mehta T."/>
            <person name="Neiman D."/>
            <person name="Pearson M."/>
            <person name="Roberts A."/>
            <person name="Saif S."/>
            <person name="Shea T."/>
            <person name="Shenoy N."/>
            <person name="Sisk P."/>
            <person name="Stolte C."/>
            <person name="Sykes S."/>
            <person name="Walk T."/>
            <person name="White J."/>
            <person name="Yandava C."/>
            <person name="Haas B."/>
            <person name="Nusbaum C."/>
            <person name="Birren B."/>
        </authorList>
    </citation>
    <scope>NUCLEOTIDE SEQUENCE [LARGE SCALE GENOMIC DNA]</scope>
    <source>
        <strain evidence="3">R3-111a-1</strain>
    </source>
</reference>
<dbReference type="AlphaFoldDB" id="J3P6S4"/>
<gene>
    <name evidence="2" type="primary">20349674</name>
    <name evidence="1" type="ORF">GGTG_09216</name>
</gene>
<keyword evidence="3" id="KW-1185">Reference proteome</keyword>
<dbReference type="RefSeq" id="XP_009225324.1">
    <property type="nucleotide sequence ID" value="XM_009227060.1"/>
</dbReference>
<sequence>MRWFASHLGLAAKGDIHGRRRWKTADKSEHQIDEWFTCSRPEENSRSAGRIQKQVGRPVWTYGGPVCRRRKECMLVDQGSEKSVDEAEEIKDKTKLTKQSRKIASITQTIVDGVTDYPSNPQAMLAGRFVNCRLMVGVFRVPGRI</sequence>
<reference evidence="2" key="4">
    <citation type="journal article" date="2015" name="G3 (Bethesda)">
        <title>Genome sequences of three phytopathogenic species of the Magnaporthaceae family of fungi.</title>
        <authorList>
            <person name="Okagaki L.H."/>
            <person name="Nunes C.C."/>
            <person name="Sailsbery J."/>
            <person name="Clay B."/>
            <person name="Brown D."/>
            <person name="John T."/>
            <person name="Oh Y."/>
            <person name="Young N."/>
            <person name="Fitzgerald M."/>
            <person name="Haas B.J."/>
            <person name="Zeng Q."/>
            <person name="Young S."/>
            <person name="Adiconis X."/>
            <person name="Fan L."/>
            <person name="Levin J.Z."/>
            <person name="Mitchell T.K."/>
            <person name="Okubara P.A."/>
            <person name="Farman M.L."/>
            <person name="Kohn L.M."/>
            <person name="Birren B."/>
            <person name="Ma L.-J."/>
            <person name="Dean R.A."/>
        </authorList>
    </citation>
    <scope>NUCLEOTIDE SEQUENCE</scope>
    <source>
        <strain evidence="2">R3-111a-1</strain>
    </source>
</reference>
<dbReference type="EMBL" id="GL385399">
    <property type="protein sequence ID" value="EJT72350.1"/>
    <property type="molecule type" value="Genomic_DNA"/>
</dbReference>
<reference evidence="2" key="5">
    <citation type="submission" date="2018-04" db="UniProtKB">
        <authorList>
            <consortium name="EnsemblFungi"/>
        </authorList>
    </citation>
    <scope>IDENTIFICATION</scope>
    <source>
        <strain evidence="2">R3-111a-1</strain>
    </source>
</reference>
<protein>
    <submittedName>
        <fullName evidence="1 2">Uncharacterized protein</fullName>
    </submittedName>
</protein>